<evidence type="ECO:0000256" key="3">
    <source>
        <dbReference type="ARBA" id="ARBA00022801"/>
    </source>
</evidence>
<dbReference type="SUPFAM" id="SSF53187">
    <property type="entry name" value="Zn-dependent exopeptidases"/>
    <property type="match status" value="1"/>
</dbReference>
<feature type="active site" evidence="5">
    <location>
        <position position="60"/>
    </location>
</feature>
<dbReference type="InterPro" id="IPR011650">
    <property type="entry name" value="Peptidase_M20_dimer"/>
</dbReference>
<dbReference type="InterPro" id="IPR002933">
    <property type="entry name" value="Peptidase_M20"/>
</dbReference>
<protein>
    <submittedName>
        <fullName evidence="7">Peptidase M20</fullName>
    </submittedName>
</protein>
<dbReference type="Gene3D" id="3.40.630.10">
    <property type="entry name" value="Zn peptidases"/>
    <property type="match status" value="1"/>
</dbReference>
<dbReference type="Pfam" id="PF07687">
    <property type="entry name" value="M20_dimer"/>
    <property type="match status" value="1"/>
</dbReference>
<dbReference type="Pfam" id="PF01546">
    <property type="entry name" value="Peptidase_M20"/>
    <property type="match status" value="1"/>
</dbReference>
<dbReference type="PROSITE" id="PS00758">
    <property type="entry name" value="ARGE_DAPE_CPG2_1"/>
    <property type="match status" value="1"/>
</dbReference>
<dbReference type="GO" id="GO:0046872">
    <property type="term" value="F:metal ion binding"/>
    <property type="evidence" value="ECO:0007669"/>
    <property type="project" value="UniProtKB-KW"/>
</dbReference>
<keyword evidence="2" id="KW-0479">Metal-binding</keyword>
<name>A0A9W6Q235_9ACTN</name>
<feature type="active site" description="Proton acceptor" evidence="5">
    <location>
        <position position="121"/>
    </location>
</feature>
<dbReference type="GO" id="GO:0016787">
    <property type="term" value="F:hydrolase activity"/>
    <property type="evidence" value="ECO:0007669"/>
    <property type="project" value="UniProtKB-KW"/>
</dbReference>
<evidence type="ECO:0000259" key="6">
    <source>
        <dbReference type="Pfam" id="PF07687"/>
    </source>
</evidence>
<evidence type="ECO:0000313" key="7">
    <source>
        <dbReference type="EMBL" id="GLW66837.1"/>
    </source>
</evidence>
<dbReference type="RefSeq" id="WP_227023364.1">
    <property type="nucleotide sequence ID" value="NZ_BSRZ01000017.1"/>
</dbReference>
<dbReference type="AlphaFoldDB" id="A0A9W6Q235"/>
<gene>
    <name evidence="7" type="ORF">Arub01_50810</name>
</gene>
<comment type="caution">
    <text evidence="7">The sequence shown here is derived from an EMBL/GenBank/DDBJ whole genome shotgun (WGS) entry which is preliminary data.</text>
</comment>
<evidence type="ECO:0000256" key="1">
    <source>
        <dbReference type="ARBA" id="ARBA00001947"/>
    </source>
</evidence>
<sequence>MDSGSADVAGVNRVAGLVAGYARDAGMRLEPVRLADGRAALIARRGGAGRRKILLVGHMDTVFPAGTAAARPFQVDGDRALGPGVCDGKGGLLAGLAAVEALILLGAERYGELTLVCSPDEEAGSPLGRAVLRREARDAAAALCLECAPADGSLIAARKGVTEVEIVLRGRAAHPGVDAERGADAALAAARLTVALQELNRGRPGVTVTVGVLSAGTAPNMVAESARLAVDVRADRAADFDAAVRDVRRLADGHGVPGVTAEIAERAPMPPWEGGPRTDALADAACALGRELGLHIRARAVGCGADANLVAAAGTPVLDGLGPIGGAAHTPGEWLDLSSLVPRTALLAGLIDRVAAAATGLGGLGVEGAI</sequence>
<dbReference type="InterPro" id="IPR050072">
    <property type="entry name" value="Peptidase_M20A"/>
</dbReference>
<dbReference type="PANTHER" id="PTHR43808:SF9">
    <property type="entry name" value="BLL0789 PROTEIN"/>
    <property type="match status" value="1"/>
</dbReference>
<evidence type="ECO:0000256" key="2">
    <source>
        <dbReference type="ARBA" id="ARBA00022723"/>
    </source>
</evidence>
<keyword evidence="3" id="KW-0378">Hydrolase</keyword>
<organism evidence="7 8">
    <name type="scientific">Actinomadura rubrobrunea</name>
    <dbReference type="NCBI Taxonomy" id="115335"/>
    <lineage>
        <taxon>Bacteria</taxon>
        <taxon>Bacillati</taxon>
        <taxon>Actinomycetota</taxon>
        <taxon>Actinomycetes</taxon>
        <taxon>Streptosporangiales</taxon>
        <taxon>Thermomonosporaceae</taxon>
        <taxon>Actinomadura</taxon>
    </lineage>
</organism>
<keyword evidence="8" id="KW-1185">Reference proteome</keyword>
<dbReference type="EMBL" id="BSRZ01000017">
    <property type="protein sequence ID" value="GLW66837.1"/>
    <property type="molecule type" value="Genomic_DNA"/>
</dbReference>
<evidence type="ECO:0000313" key="8">
    <source>
        <dbReference type="Proteomes" id="UP001165124"/>
    </source>
</evidence>
<dbReference type="InterPro" id="IPR001261">
    <property type="entry name" value="ArgE/DapE_CS"/>
</dbReference>
<dbReference type="Proteomes" id="UP001165124">
    <property type="component" value="Unassembled WGS sequence"/>
</dbReference>
<feature type="domain" description="Peptidase M20 dimerisation" evidence="6">
    <location>
        <begin position="157"/>
        <end position="256"/>
    </location>
</feature>
<keyword evidence="4" id="KW-0862">Zinc</keyword>
<evidence type="ECO:0000256" key="4">
    <source>
        <dbReference type="ARBA" id="ARBA00022833"/>
    </source>
</evidence>
<dbReference type="PANTHER" id="PTHR43808">
    <property type="entry name" value="ACETYLORNITHINE DEACETYLASE"/>
    <property type="match status" value="1"/>
</dbReference>
<dbReference type="SUPFAM" id="SSF55031">
    <property type="entry name" value="Bacterial exopeptidase dimerisation domain"/>
    <property type="match status" value="1"/>
</dbReference>
<dbReference type="PIRSF" id="PIRSF037238">
    <property type="entry name" value="Carboxypeptidase_G2"/>
    <property type="match status" value="1"/>
</dbReference>
<proteinExistence type="predicted"/>
<reference evidence="7" key="1">
    <citation type="submission" date="2023-02" db="EMBL/GenBank/DDBJ databases">
        <title>Actinomadura rubrobrunea NBRC 14622.</title>
        <authorList>
            <person name="Ichikawa N."/>
            <person name="Sato H."/>
            <person name="Tonouchi N."/>
        </authorList>
    </citation>
    <scope>NUCLEOTIDE SEQUENCE</scope>
    <source>
        <strain evidence="7">NBRC 14622</strain>
    </source>
</reference>
<dbReference type="InterPro" id="IPR036264">
    <property type="entry name" value="Bact_exopeptidase_dim_dom"/>
</dbReference>
<comment type="cofactor">
    <cofactor evidence="1">
        <name>Zn(2+)</name>
        <dbReference type="ChEBI" id="CHEBI:29105"/>
    </cofactor>
</comment>
<dbReference type="Gene3D" id="3.30.70.360">
    <property type="match status" value="1"/>
</dbReference>
<evidence type="ECO:0000256" key="5">
    <source>
        <dbReference type="PIRSR" id="PIRSR037238-1"/>
    </source>
</evidence>
<accession>A0A9W6Q235</accession>
<dbReference type="InterPro" id="IPR017150">
    <property type="entry name" value="Pept_M20_glutamate_carboxypep"/>
</dbReference>